<accession>A0ABM4AH33</accession>
<reference evidence="2" key="1">
    <citation type="submission" date="2025-08" db="UniProtKB">
        <authorList>
            <consortium name="RefSeq"/>
        </authorList>
    </citation>
    <scope>IDENTIFICATION</scope>
    <source>
        <tissue evidence="2">Seedling</tissue>
    </source>
</reference>
<keyword evidence="1" id="KW-1185">Reference proteome</keyword>
<organism evidence="1 2">
    <name type="scientific">Ziziphus jujuba</name>
    <name type="common">Chinese jujube</name>
    <name type="synonym">Ziziphus sativa</name>
    <dbReference type="NCBI Taxonomy" id="326968"/>
    <lineage>
        <taxon>Eukaryota</taxon>
        <taxon>Viridiplantae</taxon>
        <taxon>Streptophyta</taxon>
        <taxon>Embryophyta</taxon>
        <taxon>Tracheophyta</taxon>
        <taxon>Spermatophyta</taxon>
        <taxon>Magnoliopsida</taxon>
        <taxon>eudicotyledons</taxon>
        <taxon>Gunneridae</taxon>
        <taxon>Pentapetalae</taxon>
        <taxon>rosids</taxon>
        <taxon>fabids</taxon>
        <taxon>Rosales</taxon>
        <taxon>Rhamnaceae</taxon>
        <taxon>Paliureae</taxon>
        <taxon>Ziziphus</taxon>
    </lineage>
</organism>
<dbReference type="Pfam" id="PF21230">
    <property type="entry name" value="Nakanori"/>
    <property type="match status" value="1"/>
</dbReference>
<dbReference type="RefSeq" id="XP_060676038.1">
    <property type="nucleotide sequence ID" value="XM_060820055.1"/>
</dbReference>
<dbReference type="GeneID" id="107434151"/>
<dbReference type="PANTHER" id="PTHR36482:SF5">
    <property type="entry name" value="23 KDA JASMONATE-INDUCED PROTEIN-LIKE"/>
    <property type="match status" value="1"/>
</dbReference>
<name>A0ABM4AH33_ZIZJJ</name>
<dbReference type="InterPro" id="IPR053085">
    <property type="entry name" value="Jasmonate-induced_protein"/>
</dbReference>
<dbReference type="PANTHER" id="PTHR36482">
    <property type="entry name" value="OSJNBA0024J22.15 PROTEIN"/>
    <property type="match status" value="1"/>
</dbReference>
<sequence>MGDAVFGNPITNSTLGLPDFLDKKNIQRIDRARMALNMKNAEEKNAKALQYLEKLKEQSEVGLGTLCLLYNATGDAISYVTHKNWHGRIGASPYPMQIANGQWAAFMHVSKPVHSIGAVVYRGKDPQGVDCDWMVSWDNPNDKNKWNTQAYSEIREKNHFSNCDWQVVYDKMQVSGVYHDGVEEKNNWDRCFLSACIGNHKFPIFVAVFTLQDV</sequence>
<protein>
    <submittedName>
        <fullName evidence="2">23 kDa jasmonate-induced protein</fullName>
    </submittedName>
</protein>
<proteinExistence type="predicted"/>
<evidence type="ECO:0000313" key="1">
    <source>
        <dbReference type="Proteomes" id="UP001652623"/>
    </source>
</evidence>
<dbReference type="Proteomes" id="UP001652623">
    <property type="component" value="Chromosome 8"/>
</dbReference>
<evidence type="ECO:0000313" key="2">
    <source>
        <dbReference type="RefSeq" id="XP_060676038.1"/>
    </source>
</evidence>
<gene>
    <name evidence="2" type="primary">LOC107434151</name>
</gene>
<dbReference type="InterPro" id="IPR049065">
    <property type="entry name" value="Nakanori"/>
</dbReference>